<name>A0A1I7Y426_9BILA</name>
<accession>A0A1I7Y426</accession>
<reference evidence="2" key="1">
    <citation type="submission" date="2016-11" db="UniProtKB">
        <authorList>
            <consortium name="WormBaseParasite"/>
        </authorList>
    </citation>
    <scope>IDENTIFICATION</scope>
</reference>
<protein>
    <submittedName>
        <fullName evidence="2">START domain-containing protein</fullName>
    </submittedName>
</protein>
<evidence type="ECO:0000313" key="1">
    <source>
        <dbReference type="Proteomes" id="UP000095287"/>
    </source>
</evidence>
<evidence type="ECO:0000313" key="2">
    <source>
        <dbReference type="WBParaSite" id="L893_g12266.t1"/>
    </source>
</evidence>
<keyword evidence="1" id="KW-1185">Reference proteome</keyword>
<dbReference type="WBParaSite" id="L893_g12266.t1">
    <property type="protein sequence ID" value="L893_g12266.t1"/>
    <property type="gene ID" value="L893_g12266"/>
</dbReference>
<sequence>GQLRQSFSRSWRRTPRRTDAVCDDVADRFLAEDLLGEAAVRFSSSEHAKLEIYAETSLGLQVSVVCYQPYSLSRPEMIIARFYKNSTVP</sequence>
<dbReference type="AlphaFoldDB" id="A0A1I7Y426"/>
<dbReference type="Proteomes" id="UP000095287">
    <property type="component" value="Unplaced"/>
</dbReference>
<organism evidence="1 2">
    <name type="scientific">Steinernema glaseri</name>
    <dbReference type="NCBI Taxonomy" id="37863"/>
    <lineage>
        <taxon>Eukaryota</taxon>
        <taxon>Metazoa</taxon>
        <taxon>Ecdysozoa</taxon>
        <taxon>Nematoda</taxon>
        <taxon>Chromadorea</taxon>
        <taxon>Rhabditida</taxon>
        <taxon>Tylenchina</taxon>
        <taxon>Panagrolaimomorpha</taxon>
        <taxon>Strongyloidoidea</taxon>
        <taxon>Steinernematidae</taxon>
        <taxon>Steinernema</taxon>
    </lineage>
</organism>
<proteinExistence type="predicted"/>